<dbReference type="PANTHER" id="PTHR44943">
    <property type="entry name" value="CELLULOSE SYNTHASE OPERON PROTEIN C"/>
    <property type="match status" value="1"/>
</dbReference>
<feature type="transmembrane region" description="Helical" evidence="4">
    <location>
        <begin position="43"/>
        <end position="66"/>
    </location>
</feature>
<dbReference type="Proteomes" id="UP001230005">
    <property type="component" value="Unassembled WGS sequence"/>
</dbReference>
<dbReference type="Gene3D" id="1.25.40.10">
    <property type="entry name" value="Tetratricopeptide repeat domain"/>
    <property type="match status" value="1"/>
</dbReference>
<dbReference type="InterPro" id="IPR051685">
    <property type="entry name" value="Ycf3/AcsC/BcsC/TPR_MFPF"/>
</dbReference>
<name>A0ABT9ZZJ9_9BACI</name>
<dbReference type="SMART" id="SM00028">
    <property type="entry name" value="TPR"/>
    <property type="match status" value="4"/>
</dbReference>
<dbReference type="PROSITE" id="PS50005">
    <property type="entry name" value="TPR"/>
    <property type="match status" value="3"/>
</dbReference>
<accession>A0ABT9ZZJ9</accession>
<dbReference type="RefSeq" id="WP_307329159.1">
    <property type="nucleotide sequence ID" value="NZ_JAUSUG010000018.1"/>
</dbReference>
<proteinExistence type="predicted"/>
<keyword evidence="4" id="KW-1133">Transmembrane helix</keyword>
<keyword evidence="4" id="KW-0812">Transmembrane</keyword>
<dbReference type="InterPro" id="IPR011990">
    <property type="entry name" value="TPR-like_helical_dom_sf"/>
</dbReference>
<protein>
    <submittedName>
        <fullName evidence="5">Tetratricopeptide (TPR) repeat protein</fullName>
    </submittedName>
</protein>
<comment type="caution">
    <text evidence="5">The sequence shown here is derived from an EMBL/GenBank/DDBJ whole genome shotgun (WGS) entry which is preliminary data.</text>
</comment>
<sequence length="251" mass="29044">MDEKKRNTKTETEMENEREEKIISQMEEAMDKKQPKVFKKWQAALLLGVTLFLSIGGGITFGNMFVDSDLDMRRVKEQLAFYEERMQLDPNNLGHRVAYAYTNYLLGNYSEAIKELNWVINQDPKYFDAHLNIGIIYLEQGRLNEAMFAFRECTKLAPLDYKGFMNLGRVYIELEMYAEALEVLNEANQLSRANTNIIYHIGLVGERTGDYEFAETVYREALQYDPMNNQALDGLTRVAELRNQAEEGAAE</sequence>
<evidence type="ECO:0000256" key="3">
    <source>
        <dbReference type="PROSITE-ProRule" id="PRU00339"/>
    </source>
</evidence>
<feature type="repeat" description="TPR" evidence="3">
    <location>
        <begin position="127"/>
        <end position="160"/>
    </location>
</feature>
<dbReference type="InterPro" id="IPR019734">
    <property type="entry name" value="TPR_rpt"/>
</dbReference>
<dbReference type="PANTHER" id="PTHR44943:SF8">
    <property type="entry name" value="TPR REPEAT-CONTAINING PROTEIN MJ0263"/>
    <property type="match status" value="1"/>
</dbReference>
<evidence type="ECO:0000256" key="4">
    <source>
        <dbReference type="SAM" id="Phobius"/>
    </source>
</evidence>
<keyword evidence="1" id="KW-0677">Repeat</keyword>
<evidence type="ECO:0000256" key="2">
    <source>
        <dbReference type="ARBA" id="ARBA00022803"/>
    </source>
</evidence>
<reference evidence="5 6" key="1">
    <citation type="submission" date="2023-07" db="EMBL/GenBank/DDBJ databases">
        <title>Genomic Encyclopedia of Type Strains, Phase IV (KMG-IV): sequencing the most valuable type-strain genomes for metagenomic binning, comparative biology and taxonomic classification.</title>
        <authorList>
            <person name="Goeker M."/>
        </authorList>
    </citation>
    <scope>NUCLEOTIDE SEQUENCE [LARGE SCALE GENOMIC DNA]</scope>
    <source>
        <strain evidence="5 6">DSM 9768</strain>
    </source>
</reference>
<keyword evidence="4" id="KW-0472">Membrane</keyword>
<evidence type="ECO:0000256" key="1">
    <source>
        <dbReference type="ARBA" id="ARBA00022737"/>
    </source>
</evidence>
<organism evidence="5 6">
    <name type="scientific">Evansella vedderi</name>
    <dbReference type="NCBI Taxonomy" id="38282"/>
    <lineage>
        <taxon>Bacteria</taxon>
        <taxon>Bacillati</taxon>
        <taxon>Bacillota</taxon>
        <taxon>Bacilli</taxon>
        <taxon>Bacillales</taxon>
        <taxon>Bacillaceae</taxon>
        <taxon>Evansella</taxon>
    </lineage>
</organism>
<feature type="repeat" description="TPR" evidence="3">
    <location>
        <begin position="195"/>
        <end position="228"/>
    </location>
</feature>
<dbReference type="Pfam" id="PF13414">
    <property type="entry name" value="TPR_11"/>
    <property type="match status" value="1"/>
</dbReference>
<dbReference type="Pfam" id="PF13181">
    <property type="entry name" value="TPR_8"/>
    <property type="match status" value="2"/>
</dbReference>
<dbReference type="EMBL" id="JAUSUG010000018">
    <property type="protein sequence ID" value="MDQ0256667.1"/>
    <property type="molecule type" value="Genomic_DNA"/>
</dbReference>
<evidence type="ECO:0000313" key="5">
    <source>
        <dbReference type="EMBL" id="MDQ0256667.1"/>
    </source>
</evidence>
<gene>
    <name evidence="5" type="ORF">J2S74_004089</name>
</gene>
<keyword evidence="6" id="KW-1185">Reference proteome</keyword>
<feature type="repeat" description="TPR" evidence="3">
    <location>
        <begin position="161"/>
        <end position="194"/>
    </location>
</feature>
<dbReference type="SUPFAM" id="SSF48452">
    <property type="entry name" value="TPR-like"/>
    <property type="match status" value="1"/>
</dbReference>
<evidence type="ECO:0000313" key="6">
    <source>
        <dbReference type="Proteomes" id="UP001230005"/>
    </source>
</evidence>
<keyword evidence="2 3" id="KW-0802">TPR repeat</keyword>